<protein>
    <recommendedName>
        <fullName evidence="5">Lipoprotein LpqN</fullName>
    </recommendedName>
</protein>
<evidence type="ECO:0000313" key="4">
    <source>
        <dbReference type="Proteomes" id="UP000614410"/>
    </source>
</evidence>
<feature type="compositionally biased region" description="Low complexity" evidence="1">
    <location>
        <begin position="36"/>
        <end position="56"/>
    </location>
</feature>
<dbReference type="PROSITE" id="PS51257">
    <property type="entry name" value="PROKAR_LIPOPROTEIN"/>
    <property type="match status" value="1"/>
</dbReference>
<dbReference type="AlphaFoldDB" id="A0A934KCZ8"/>
<comment type="caution">
    <text evidence="3">The sequence shown here is derived from an EMBL/GenBank/DDBJ whole genome shotgun (WGS) entry which is preliminary data.</text>
</comment>
<feature type="region of interest" description="Disordered" evidence="1">
    <location>
        <begin position="36"/>
        <end position="65"/>
    </location>
</feature>
<reference evidence="3 4" key="1">
    <citation type="submission" date="2020-10" db="EMBL/GenBank/DDBJ databases">
        <title>Ca. Dormibacterota MAGs.</title>
        <authorList>
            <person name="Montgomery K."/>
        </authorList>
    </citation>
    <scope>NUCLEOTIDE SEQUENCE [LARGE SCALE GENOMIC DNA]</scope>
    <source>
        <strain evidence="3">Mitchell_Peninsula_5</strain>
    </source>
</reference>
<proteinExistence type="predicted"/>
<dbReference type="EMBL" id="JAEKNN010000006">
    <property type="protein sequence ID" value="MBJ7608069.1"/>
    <property type="molecule type" value="Genomic_DNA"/>
</dbReference>
<evidence type="ECO:0000313" key="3">
    <source>
        <dbReference type="EMBL" id="MBJ7608069.1"/>
    </source>
</evidence>
<gene>
    <name evidence="3" type="ORF">JF887_01375</name>
</gene>
<evidence type="ECO:0008006" key="5">
    <source>
        <dbReference type="Google" id="ProtNLM"/>
    </source>
</evidence>
<accession>A0A934KCZ8</accession>
<keyword evidence="2" id="KW-0732">Signal</keyword>
<feature type="chain" id="PRO_5037036330" description="Lipoprotein LpqN" evidence="2">
    <location>
        <begin position="30"/>
        <end position="209"/>
    </location>
</feature>
<sequence length="209" mass="21426">MNQAILRHRRLLGRSTLLVLGVAGATVLASGCGSDATSGSASSASRPASSESAAPADNGGGEAAPTRFVSSRFHYRVDAPGAMTEATDGSATATRGTEKLVISVVTGAQAADPAGYARTDVATLRAQSPAYKEVIPVGPVSLAGRTVQKAAYSWTNGNNAVTGNPQQLVTAVYYIPRDGSTMAVVSYSIAANQYDPQGADDVVSTFQWQ</sequence>
<evidence type="ECO:0000256" key="1">
    <source>
        <dbReference type="SAM" id="MobiDB-lite"/>
    </source>
</evidence>
<dbReference type="Proteomes" id="UP000614410">
    <property type="component" value="Unassembled WGS sequence"/>
</dbReference>
<feature type="signal peptide" evidence="2">
    <location>
        <begin position="1"/>
        <end position="29"/>
    </location>
</feature>
<dbReference type="Gene3D" id="3.40.1000.10">
    <property type="entry name" value="Mog1/PsbP, alpha/beta/alpha sandwich"/>
    <property type="match status" value="1"/>
</dbReference>
<evidence type="ECO:0000256" key="2">
    <source>
        <dbReference type="SAM" id="SignalP"/>
    </source>
</evidence>
<organism evidence="3 4">
    <name type="scientific">Candidatus Amunia macphersoniae</name>
    <dbReference type="NCBI Taxonomy" id="3127014"/>
    <lineage>
        <taxon>Bacteria</taxon>
        <taxon>Bacillati</taxon>
        <taxon>Candidatus Dormiibacterota</taxon>
        <taxon>Candidatus Dormibacteria</taxon>
        <taxon>Candidatus Aeolococcales</taxon>
        <taxon>Candidatus Aeolococcaceae</taxon>
        <taxon>Candidatus Amunia</taxon>
    </lineage>
</organism>
<name>A0A934KCZ8_9BACT</name>